<dbReference type="Gene3D" id="1.20.1250.20">
    <property type="entry name" value="MFS general substrate transporter like domains"/>
    <property type="match status" value="1"/>
</dbReference>
<feature type="transmembrane region" description="Helical" evidence="7">
    <location>
        <begin position="314"/>
        <end position="332"/>
    </location>
</feature>
<dbReference type="PROSITE" id="PS50850">
    <property type="entry name" value="MFS"/>
    <property type="match status" value="1"/>
</dbReference>
<evidence type="ECO:0000256" key="4">
    <source>
        <dbReference type="ARBA" id="ARBA00022692"/>
    </source>
</evidence>
<keyword evidence="5 7" id="KW-1133">Transmembrane helix</keyword>
<evidence type="ECO:0000256" key="1">
    <source>
        <dbReference type="ARBA" id="ARBA00004651"/>
    </source>
</evidence>
<dbReference type="GO" id="GO:0022857">
    <property type="term" value="F:transmembrane transporter activity"/>
    <property type="evidence" value="ECO:0007669"/>
    <property type="project" value="InterPro"/>
</dbReference>
<dbReference type="InterPro" id="IPR011701">
    <property type="entry name" value="MFS"/>
</dbReference>
<proteinExistence type="predicted"/>
<comment type="subcellular location">
    <subcellularLocation>
        <location evidence="1">Cell membrane</location>
        <topology evidence="1">Multi-pass membrane protein</topology>
    </subcellularLocation>
</comment>
<feature type="transmembrane region" description="Helical" evidence="7">
    <location>
        <begin position="191"/>
        <end position="212"/>
    </location>
</feature>
<evidence type="ECO:0000313" key="10">
    <source>
        <dbReference type="Proteomes" id="UP000580839"/>
    </source>
</evidence>
<evidence type="ECO:0000256" key="7">
    <source>
        <dbReference type="SAM" id="Phobius"/>
    </source>
</evidence>
<comment type="caution">
    <text evidence="9">The sequence shown here is derived from an EMBL/GenBank/DDBJ whole genome shotgun (WGS) entry which is preliminary data.</text>
</comment>
<keyword evidence="4 7" id="KW-0812">Transmembrane</keyword>
<feature type="transmembrane region" description="Helical" evidence="7">
    <location>
        <begin position="403"/>
        <end position="422"/>
    </location>
</feature>
<evidence type="ECO:0000313" key="9">
    <source>
        <dbReference type="EMBL" id="NOT33137.1"/>
    </source>
</evidence>
<evidence type="ECO:0000259" key="8">
    <source>
        <dbReference type="PROSITE" id="PS50850"/>
    </source>
</evidence>
<accession>A0A849SJW3</accession>
<keyword evidence="6 7" id="KW-0472">Membrane</keyword>
<evidence type="ECO:0000256" key="3">
    <source>
        <dbReference type="ARBA" id="ARBA00022475"/>
    </source>
</evidence>
<dbReference type="InterPro" id="IPR020846">
    <property type="entry name" value="MFS_dom"/>
</dbReference>
<feature type="transmembrane region" description="Helical" evidence="7">
    <location>
        <begin position="165"/>
        <end position="185"/>
    </location>
</feature>
<protein>
    <submittedName>
        <fullName evidence="9">MFS transporter</fullName>
    </submittedName>
</protein>
<keyword evidence="2" id="KW-0813">Transport</keyword>
<dbReference type="AlphaFoldDB" id="A0A849SJW3"/>
<keyword evidence="3" id="KW-1003">Cell membrane</keyword>
<dbReference type="SUPFAM" id="SSF103473">
    <property type="entry name" value="MFS general substrate transporter"/>
    <property type="match status" value="1"/>
</dbReference>
<dbReference type="Pfam" id="PF07690">
    <property type="entry name" value="MFS_1"/>
    <property type="match status" value="1"/>
</dbReference>
<evidence type="ECO:0000256" key="2">
    <source>
        <dbReference type="ARBA" id="ARBA00022448"/>
    </source>
</evidence>
<dbReference type="PANTHER" id="PTHR43266">
    <property type="entry name" value="MACROLIDE-EFFLUX PROTEIN"/>
    <property type="match status" value="1"/>
</dbReference>
<gene>
    <name evidence="9" type="ORF">HOP12_03100</name>
</gene>
<feature type="domain" description="Major facilitator superfamily (MFS) profile" evidence="8">
    <location>
        <begin position="240"/>
        <end position="442"/>
    </location>
</feature>
<dbReference type="CDD" id="cd06173">
    <property type="entry name" value="MFS_MefA_like"/>
    <property type="match status" value="1"/>
</dbReference>
<organism evidence="9 10">
    <name type="scientific">Eiseniibacteriota bacterium</name>
    <dbReference type="NCBI Taxonomy" id="2212470"/>
    <lineage>
        <taxon>Bacteria</taxon>
        <taxon>Candidatus Eiseniibacteriota</taxon>
    </lineage>
</organism>
<evidence type="ECO:0000256" key="6">
    <source>
        <dbReference type="ARBA" id="ARBA00023136"/>
    </source>
</evidence>
<dbReference type="EMBL" id="JABFRW010000030">
    <property type="protein sequence ID" value="NOT33137.1"/>
    <property type="molecule type" value="Genomic_DNA"/>
</dbReference>
<feature type="transmembrane region" description="Helical" evidence="7">
    <location>
        <begin position="126"/>
        <end position="144"/>
    </location>
</feature>
<dbReference type="PANTHER" id="PTHR43266:SF2">
    <property type="entry name" value="MAJOR FACILITATOR SUPERFAMILY (MFS) PROFILE DOMAIN-CONTAINING PROTEIN"/>
    <property type="match status" value="1"/>
</dbReference>
<dbReference type="Proteomes" id="UP000580839">
    <property type="component" value="Unassembled WGS sequence"/>
</dbReference>
<reference evidence="9 10" key="1">
    <citation type="submission" date="2020-04" db="EMBL/GenBank/DDBJ databases">
        <title>Metagenomic profiling of ammonia- and methane-oxidizing microorganisms in a Dutch drinking water treatment plant.</title>
        <authorList>
            <person name="Poghosyan L."/>
            <person name="Leucker S."/>
        </authorList>
    </citation>
    <scope>NUCLEOTIDE SEQUENCE [LARGE SCALE GENOMIC DNA]</scope>
    <source>
        <strain evidence="9">S-RSF-IL-03</strain>
    </source>
</reference>
<dbReference type="GO" id="GO:0005886">
    <property type="term" value="C:plasma membrane"/>
    <property type="evidence" value="ECO:0007669"/>
    <property type="project" value="UniProtKB-SubCell"/>
</dbReference>
<feature type="transmembrane region" description="Helical" evidence="7">
    <location>
        <begin position="379"/>
        <end position="397"/>
    </location>
</feature>
<feature type="transmembrane region" description="Helical" evidence="7">
    <location>
        <begin position="338"/>
        <end position="358"/>
    </location>
</feature>
<feature type="transmembrane region" description="Helical" evidence="7">
    <location>
        <begin position="69"/>
        <end position="89"/>
    </location>
</feature>
<evidence type="ECO:0000256" key="5">
    <source>
        <dbReference type="ARBA" id="ARBA00022989"/>
    </source>
</evidence>
<name>A0A849SJW3_UNCEI</name>
<feature type="transmembrane region" description="Helical" evidence="7">
    <location>
        <begin position="246"/>
        <end position="265"/>
    </location>
</feature>
<dbReference type="InterPro" id="IPR036259">
    <property type="entry name" value="MFS_trans_sf"/>
</dbReference>
<sequence>MNADDRLPVTAAGAEGIPTASTPLFAQRNFAALWWGQLISMLGDRFTYLALLGLLASHTGQFREDRSSLLLSLLANVMLAPVLLFAPFTGAWLDRVNLRRVLLISDFMRAVVVVLIPITYQATQHTGPVFILVFLLFFCNVFFLPAKSAMTPEIVPTHQLMAANALLSGAGIAATGAGMLAGGWVVDHWGWTTALWIDAVTYLISVGTLALIRYHPVERPAMVQRITVRSYLVEVGEGWALLTRSATVRLGMLALGAVWLGGSFLHVAGNQHIQRAASVPGMERVGVLMCVLAIGSGVGTWWMNAHGRRLRPALLLGIGLVLAGVGVGAVAVSTRFAVFALAGFMIGLSIAPVFVLSETLLQLGVELSQRGRVFSARDFLMRLLFMVGVALAGAVTRQSDTRAALLAAASLIAAIGLITMATGRNVSVALAQAPPTNEPRPR</sequence>
<feature type="transmembrane region" description="Helical" evidence="7">
    <location>
        <begin position="285"/>
        <end position="302"/>
    </location>
</feature>